<dbReference type="EMBL" id="JACARM010000023">
    <property type="protein sequence ID" value="NWE07515.1"/>
    <property type="molecule type" value="Genomic_DNA"/>
</dbReference>
<evidence type="ECO:0000313" key="4">
    <source>
        <dbReference type="Proteomes" id="UP000563268"/>
    </source>
</evidence>
<evidence type="ECO:0000313" key="2">
    <source>
        <dbReference type="EMBL" id="NWE07515.1"/>
    </source>
</evidence>
<sequence length="340" mass="39387">MGRDVTLYPKKASKKELSEYLESLDFVKCGHFWDWPKGTINYSWFDNQDFKSIDGVSADIYPISIEERKITENGWALHVRNLYSASWHDVAMLNEVLRGARKRFGGTIRGDYGTNKYAPLWEDTSTPMSRGISGIYQHVIQQISSVKYAIPAPSITPLKQTGHKFDEFAELANSMDPSRIIYNGLVPFAVAMFEYFFSQAFQVLIAYDKQALKKRETHKAKIDFTTVLSLQKSKQSIESIIAESYTFQNLEQLNKAYKEWLNIDVRSIFFKKKRIGQSITFLENRISEIIQYRHGIVHHFAIDRSLTKEAYIHILEAISLAIEEFISHIENKYNIKVQKI</sequence>
<dbReference type="RefSeq" id="WP_176992061.1">
    <property type="nucleotide sequence ID" value="NZ_JACARL010000137.1"/>
</dbReference>
<evidence type="ECO:0000313" key="5">
    <source>
        <dbReference type="Proteomes" id="UP000590218"/>
    </source>
</evidence>
<dbReference type="Proteomes" id="UP000590218">
    <property type="component" value="Unassembled WGS sequence"/>
</dbReference>
<dbReference type="EMBL" id="JACARL010000137">
    <property type="protein sequence ID" value="NWE84813.1"/>
    <property type="molecule type" value="Genomic_DNA"/>
</dbReference>
<gene>
    <name evidence="2" type="ORF">HX788_10460</name>
    <name evidence="3" type="ORF">HX795_22135</name>
</gene>
<dbReference type="Pfam" id="PF18735">
    <property type="entry name" value="HEPN_RiboL-PSP"/>
    <property type="match status" value="1"/>
</dbReference>
<dbReference type="InterPro" id="IPR041519">
    <property type="entry name" value="HEPN_RiboL-PSP"/>
</dbReference>
<feature type="domain" description="RiboL-PSP-HEPN" evidence="1">
    <location>
        <begin position="179"/>
        <end position="331"/>
    </location>
</feature>
<comment type="caution">
    <text evidence="2">The sequence shown here is derived from an EMBL/GenBank/DDBJ whole genome shotgun (WGS) entry which is preliminary data.</text>
</comment>
<name>A0A7Y8JHZ2_9PSED</name>
<accession>A0A7Y8JHZ2</accession>
<dbReference type="Proteomes" id="UP000563268">
    <property type="component" value="Unassembled WGS sequence"/>
</dbReference>
<evidence type="ECO:0000313" key="3">
    <source>
        <dbReference type="EMBL" id="NWE84813.1"/>
    </source>
</evidence>
<proteinExistence type="predicted"/>
<evidence type="ECO:0000259" key="1">
    <source>
        <dbReference type="Pfam" id="PF18735"/>
    </source>
</evidence>
<protein>
    <recommendedName>
        <fullName evidence="1">RiboL-PSP-HEPN domain-containing protein</fullName>
    </recommendedName>
</protein>
<organism evidence="2 4">
    <name type="scientific">Pseudomonas edaphica</name>
    <dbReference type="NCBI Taxonomy" id="2006980"/>
    <lineage>
        <taxon>Bacteria</taxon>
        <taxon>Pseudomonadati</taxon>
        <taxon>Pseudomonadota</taxon>
        <taxon>Gammaproteobacteria</taxon>
        <taxon>Pseudomonadales</taxon>
        <taxon>Pseudomonadaceae</taxon>
        <taxon>Pseudomonas</taxon>
    </lineage>
</organism>
<reference evidence="4 5" key="1">
    <citation type="submission" date="2020-04" db="EMBL/GenBank/DDBJ databases">
        <title>Molecular characterization of pseudomonads from Agaricus bisporus reveal novel blotch 2 pathogens in Western Europe.</title>
        <authorList>
            <person name="Taparia T."/>
            <person name="Krijger M."/>
            <person name="Haynes E."/>
            <person name="Elpinstone J.G."/>
            <person name="Noble R."/>
            <person name="Van Der Wolf J."/>
        </authorList>
    </citation>
    <scope>NUCLEOTIDE SEQUENCE [LARGE SCALE GENOMIC DNA]</scope>
    <source>
        <strain evidence="3 5">K6002</strain>
        <strain evidence="2 4">K7002</strain>
    </source>
</reference>
<dbReference type="AlphaFoldDB" id="A0A7Y8JHZ2"/>